<dbReference type="Proteomes" id="UP000428260">
    <property type="component" value="Chromosome"/>
</dbReference>
<dbReference type="NCBIfam" id="TIGR04057">
    <property type="entry name" value="SusC_RagA_signa"/>
    <property type="match status" value="1"/>
</dbReference>
<dbReference type="NCBIfam" id="TIGR04056">
    <property type="entry name" value="OMP_RagA_SusC"/>
    <property type="match status" value="1"/>
</dbReference>
<accession>A0A6I6K6M4</accession>
<comment type="similarity">
    <text evidence="7">Belongs to the TonB-dependent receptor family.</text>
</comment>
<comment type="subcellular location">
    <subcellularLocation>
        <location evidence="1 7">Cell outer membrane</location>
        <topology evidence="1 7">Multi-pass membrane protein</topology>
    </subcellularLocation>
</comment>
<dbReference type="InterPro" id="IPR039426">
    <property type="entry name" value="TonB-dep_rcpt-like"/>
</dbReference>
<keyword evidence="3 7" id="KW-1134">Transmembrane beta strand</keyword>
<dbReference type="Pfam" id="PF07715">
    <property type="entry name" value="Plug"/>
    <property type="match status" value="1"/>
</dbReference>
<dbReference type="InterPro" id="IPR036942">
    <property type="entry name" value="Beta-barrel_TonB_sf"/>
</dbReference>
<keyword evidence="10" id="KW-1185">Reference proteome</keyword>
<protein>
    <submittedName>
        <fullName evidence="9">SusC/RagA family TonB-linked outer membrane protein</fullName>
    </submittedName>
</protein>
<proteinExistence type="inferred from homology"/>
<dbReference type="InterPro" id="IPR008969">
    <property type="entry name" value="CarboxyPept-like_regulatory"/>
</dbReference>
<name>A0A6I6K6M4_9BACT</name>
<dbReference type="GO" id="GO:0009279">
    <property type="term" value="C:cell outer membrane"/>
    <property type="evidence" value="ECO:0007669"/>
    <property type="project" value="UniProtKB-SubCell"/>
</dbReference>
<dbReference type="InterPro" id="IPR037066">
    <property type="entry name" value="Plug_dom_sf"/>
</dbReference>
<dbReference type="EMBL" id="CP046401">
    <property type="protein sequence ID" value="QGY48162.1"/>
    <property type="molecule type" value="Genomic_DNA"/>
</dbReference>
<dbReference type="Gene3D" id="2.40.170.20">
    <property type="entry name" value="TonB-dependent receptor, beta-barrel domain"/>
    <property type="match status" value="1"/>
</dbReference>
<dbReference type="SUPFAM" id="SSF56935">
    <property type="entry name" value="Porins"/>
    <property type="match status" value="1"/>
</dbReference>
<evidence type="ECO:0000256" key="6">
    <source>
        <dbReference type="ARBA" id="ARBA00023237"/>
    </source>
</evidence>
<dbReference type="AlphaFoldDB" id="A0A6I6K6M4"/>
<keyword evidence="6 7" id="KW-0998">Cell outer membrane</keyword>
<dbReference type="InterPro" id="IPR023996">
    <property type="entry name" value="TonB-dep_OMP_SusC/RagA"/>
</dbReference>
<dbReference type="InterPro" id="IPR023997">
    <property type="entry name" value="TonB-dep_OMP_SusC/RagA_CS"/>
</dbReference>
<evidence type="ECO:0000259" key="8">
    <source>
        <dbReference type="Pfam" id="PF07715"/>
    </source>
</evidence>
<dbReference type="InterPro" id="IPR012910">
    <property type="entry name" value="Plug_dom"/>
</dbReference>
<evidence type="ECO:0000256" key="3">
    <source>
        <dbReference type="ARBA" id="ARBA00022452"/>
    </source>
</evidence>
<evidence type="ECO:0000256" key="7">
    <source>
        <dbReference type="PROSITE-ProRule" id="PRU01360"/>
    </source>
</evidence>
<dbReference type="SUPFAM" id="SSF49464">
    <property type="entry name" value="Carboxypeptidase regulatory domain-like"/>
    <property type="match status" value="1"/>
</dbReference>
<evidence type="ECO:0000256" key="2">
    <source>
        <dbReference type="ARBA" id="ARBA00022448"/>
    </source>
</evidence>
<dbReference type="Gene3D" id="2.60.40.1120">
    <property type="entry name" value="Carboxypeptidase-like, regulatory domain"/>
    <property type="match status" value="1"/>
</dbReference>
<dbReference type="Gene3D" id="2.170.130.10">
    <property type="entry name" value="TonB-dependent receptor, plug domain"/>
    <property type="match status" value="1"/>
</dbReference>
<dbReference type="KEGG" id="mcos:GM418_19220"/>
<evidence type="ECO:0000313" key="9">
    <source>
        <dbReference type="EMBL" id="QGY48162.1"/>
    </source>
</evidence>
<reference evidence="9 10" key="1">
    <citation type="submission" date="2019-11" db="EMBL/GenBank/DDBJ databases">
        <authorList>
            <person name="Zheng R.K."/>
            <person name="Sun C.M."/>
        </authorList>
    </citation>
    <scope>NUCLEOTIDE SEQUENCE [LARGE SCALE GENOMIC DNA]</scope>
    <source>
        <strain evidence="9 10">WC007</strain>
    </source>
</reference>
<keyword evidence="5 7" id="KW-0472">Membrane</keyword>
<evidence type="ECO:0000256" key="4">
    <source>
        <dbReference type="ARBA" id="ARBA00022692"/>
    </source>
</evidence>
<keyword evidence="4 7" id="KW-0812">Transmembrane</keyword>
<sequence>MFDATVIDVSQRKSIKCEDQPIVTILNQLLEDTKIVYEISDRQIVLTSKQESSVGQQKAVSGKVSDSSGAPLPGVTVVVKETTNGTVTNASGEYALANVSGEAILQFSFIGMRTQEVIVGTQTQIDVVMEEESIGIEEVVAIGYGTVRKSDLTGSVGSVNGDEIASVPTANAMQSLAGRTPGVYVMQNAGGPGADMQVQIRGSNSIQGSNEPLYVVDGFLFTGSLNMINSNDIESIEILKDASATAIYGSRGANGVVLITTKRGKSGETRIDFESSFGVQKLRKKLELMDAEEYANFYNEQATNDGLEPYFSQDEIDGFGAGYDWQDLIFVTAPVYNSTLTVSGGNEKTKFSISGSIMDQKGIIQETYFKRYSLRANLNHEINKLLSVEYSSILTKNLRDSESSQGGNRGGTLLSAAIAAPPTLTPYNEDGTYRLLATGHSFLSGALFNPINYLNEEYNKSDENSVLANLALVIEPIIGLKVRIQGGLKNTEDRDDSYRTLNFTNSQGVANVSVSNNLSLLNENTISYNKTINKIHNISAVAGFTYQDFTYKSLGGSGSGFLSDALETYDLGAAGNPGVPSSGYSKSVILSYLGRLNYSFNNKYLLTASIRTDGASKYSDGHKWGYFPSAAFAWKLKQEPFLKDNNLIDDFKLRTSWGVTGSQAINAYQTLTQLSSGITVFGDDQYTTFAPGTQLPGDLKWESTEQFNLGLDIALHNYRYRLTADFYLKNTHDLLNPVSLPSSLGYSTTIKNVGQIRNNGIEFSLDSKILTGKFIWNLNANLAINRSKVIKLYDGQDILTGSFSHPLITDNAKLIREGEPLGVFYGYLTDGYDETGVEKYKDLEEDGVINELDKTIIGDPNPDFIYGFNSNMKYKNFELNLFIQGSYGNDILNVSGISRIDYQGGLNLPKEVYYNHWTVDNTDAKYPKISTNSTAKYSNRQIEDGSYLRFKNIQLTYNLPLHRWNFYGLDKVQIYFSGQNLITFTKYSWYDPEINSGGEQGLDHYRYPTAKTYSMGIKVSF</sequence>
<gene>
    <name evidence="9" type="ORF">GM418_19220</name>
</gene>
<dbReference type="PROSITE" id="PS52016">
    <property type="entry name" value="TONB_DEPENDENT_REC_3"/>
    <property type="match status" value="1"/>
</dbReference>
<dbReference type="Pfam" id="PF13715">
    <property type="entry name" value="CarbopepD_reg_2"/>
    <property type="match status" value="1"/>
</dbReference>
<evidence type="ECO:0000313" key="10">
    <source>
        <dbReference type="Proteomes" id="UP000428260"/>
    </source>
</evidence>
<evidence type="ECO:0000256" key="1">
    <source>
        <dbReference type="ARBA" id="ARBA00004571"/>
    </source>
</evidence>
<feature type="domain" description="TonB-dependent receptor plug" evidence="8">
    <location>
        <begin position="149"/>
        <end position="256"/>
    </location>
</feature>
<dbReference type="FunFam" id="2.170.130.10:FF:000008">
    <property type="entry name" value="SusC/RagA family TonB-linked outer membrane protein"/>
    <property type="match status" value="1"/>
</dbReference>
<keyword evidence="2 7" id="KW-0813">Transport</keyword>
<evidence type="ECO:0000256" key="5">
    <source>
        <dbReference type="ARBA" id="ARBA00023136"/>
    </source>
</evidence>
<organism evidence="9 10">
    <name type="scientific">Maribellus comscasis</name>
    <dbReference type="NCBI Taxonomy" id="2681766"/>
    <lineage>
        <taxon>Bacteria</taxon>
        <taxon>Pseudomonadati</taxon>
        <taxon>Bacteroidota</taxon>
        <taxon>Bacteroidia</taxon>
        <taxon>Marinilabiliales</taxon>
        <taxon>Prolixibacteraceae</taxon>
        <taxon>Maribellus</taxon>
    </lineage>
</organism>